<dbReference type="InterPro" id="IPR036852">
    <property type="entry name" value="Peptidase_S8/S53_dom_sf"/>
</dbReference>
<dbReference type="Gene3D" id="2.60.120.1290">
    <property type="match status" value="1"/>
</dbReference>
<dbReference type="EMBL" id="DVHM01000190">
    <property type="protein sequence ID" value="HIR71878.1"/>
    <property type="molecule type" value="Genomic_DNA"/>
</dbReference>
<comment type="caution">
    <text evidence="6">The sequence shown here is derived from an EMBL/GenBank/DDBJ whole genome shotgun (WGS) entry which is preliminary data.</text>
</comment>
<evidence type="ECO:0000256" key="3">
    <source>
        <dbReference type="ARBA" id="ARBA00022801"/>
    </source>
</evidence>
<name>A0A9D1EBW0_9FIRM</name>
<evidence type="ECO:0000313" key="7">
    <source>
        <dbReference type="Proteomes" id="UP000823912"/>
    </source>
</evidence>
<dbReference type="PANTHER" id="PTHR43806:SF11">
    <property type="entry name" value="CEREVISIN-RELATED"/>
    <property type="match status" value="1"/>
</dbReference>
<evidence type="ECO:0000259" key="5">
    <source>
        <dbReference type="Pfam" id="PF00082"/>
    </source>
</evidence>
<sequence>MSCRDAVYSNDYYNFIIRNSAYLAGYEPGECHIDLDSLYTIEFAKREGLPPLSLGNYTYASIPKCYTLLGEEALEATGIPDVRELPSLALQGNGILMGFVDTGINYQLPAFLDEAGESRIVALWDQMGEPGQENLIPRENAALGVLPPYGTVYTREEINRALAQENPLEVVPSADENGHGSFVASVAAGSIVENGRFSGGAPRADIAVVKVKEAKQYLKDFYFIREETPAFQEDDIMAGVAWLDAIATERDQPLVICIALGTASGSHSGNSALAAYLDNLAVRFRRCVVTATGNEAASRHHFYGRFPVEVSSARPGTTETGPEDYVEVELMVGEGVAGFTMEQWALAPLLYEVSLISPTGETVPRIPSQQAKSRELQFLFENTRVELDYATPEGATGNQLIFFRFVTPAPGLWSVRVYLLQGTSGMFQMYLPMEEMLTGEVYFLRSNPDTTILGPGNALRVITVGGYNDANGSIYLASGRGYTLEGNVKPD</sequence>
<dbReference type="Pfam" id="PF00082">
    <property type="entry name" value="Peptidase_S8"/>
    <property type="match status" value="1"/>
</dbReference>
<accession>A0A9D1EBW0</accession>
<evidence type="ECO:0000256" key="4">
    <source>
        <dbReference type="ARBA" id="ARBA00022825"/>
    </source>
</evidence>
<dbReference type="SUPFAM" id="SSF52743">
    <property type="entry name" value="Subtilisin-like"/>
    <property type="match status" value="1"/>
</dbReference>
<dbReference type="AlphaFoldDB" id="A0A9D1EBW0"/>
<protein>
    <submittedName>
        <fullName evidence="6">S8 family peptidase</fullName>
    </submittedName>
</protein>
<keyword evidence="3" id="KW-0378">Hydrolase</keyword>
<evidence type="ECO:0000256" key="2">
    <source>
        <dbReference type="ARBA" id="ARBA00022670"/>
    </source>
</evidence>
<keyword evidence="4" id="KW-0720">Serine protease</keyword>
<comment type="similarity">
    <text evidence="1">Belongs to the peptidase S8 family.</text>
</comment>
<reference evidence="6" key="2">
    <citation type="journal article" date="2021" name="PeerJ">
        <title>Extensive microbial diversity within the chicken gut microbiome revealed by metagenomics and culture.</title>
        <authorList>
            <person name="Gilroy R."/>
            <person name="Ravi A."/>
            <person name="Getino M."/>
            <person name="Pursley I."/>
            <person name="Horton D.L."/>
            <person name="Alikhan N.F."/>
            <person name="Baker D."/>
            <person name="Gharbi K."/>
            <person name="Hall N."/>
            <person name="Watson M."/>
            <person name="Adriaenssens E.M."/>
            <person name="Foster-Nyarko E."/>
            <person name="Jarju S."/>
            <person name="Secka A."/>
            <person name="Antonio M."/>
            <person name="Oren A."/>
            <person name="Chaudhuri R.R."/>
            <person name="La Ragione R."/>
            <person name="Hildebrand F."/>
            <person name="Pallen M.J."/>
        </authorList>
    </citation>
    <scope>NUCLEOTIDE SEQUENCE</scope>
    <source>
        <strain evidence="6">ChiSjej5B23-6657</strain>
    </source>
</reference>
<keyword evidence="2" id="KW-0645">Protease</keyword>
<dbReference type="PROSITE" id="PS00137">
    <property type="entry name" value="SUBTILASE_HIS"/>
    <property type="match status" value="1"/>
</dbReference>
<reference evidence="6" key="1">
    <citation type="submission" date="2020-10" db="EMBL/GenBank/DDBJ databases">
        <authorList>
            <person name="Gilroy R."/>
        </authorList>
    </citation>
    <scope>NUCLEOTIDE SEQUENCE</scope>
    <source>
        <strain evidence="6">ChiSjej5B23-6657</strain>
    </source>
</reference>
<organism evidence="6 7">
    <name type="scientific">Candidatus Pullilachnospira gallistercoris</name>
    <dbReference type="NCBI Taxonomy" id="2840911"/>
    <lineage>
        <taxon>Bacteria</taxon>
        <taxon>Bacillati</taxon>
        <taxon>Bacillota</taxon>
        <taxon>Clostridia</taxon>
        <taxon>Lachnospirales</taxon>
        <taxon>Lachnospiraceae</taxon>
        <taxon>Lachnospiraceae incertae sedis</taxon>
        <taxon>Candidatus Pullilachnospira</taxon>
    </lineage>
</organism>
<evidence type="ECO:0000313" key="6">
    <source>
        <dbReference type="EMBL" id="HIR71878.1"/>
    </source>
</evidence>
<dbReference type="InterPro" id="IPR050131">
    <property type="entry name" value="Peptidase_S8_subtilisin-like"/>
</dbReference>
<proteinExistence type="inferred from homology"/>
<dbReference type="PANTHER" id="PTHR43806">
    <property type="entry name" value="PEPTIDASE S8"/>
    <property type="match status" value="1"/>
</dbReference>
<dbReference type="GO" id="GO:0006508">
    <property type="term" value="P:proteolysis"/>
    <property type="evidence" value="ECO:0007669"/>
    <property type="project" value="UniProtKB-KW"/>
</dbReference>
<dbReference type="InterPro" id="IPR000209">
    <property type="entry name" value="Peptidase_S8/S53_dom"/>
</dbReference>
<feature type="non-terminal residue" evidence="6">
    <location>
        <position position="491"/>
    </location>
</feature>
<dbReference type="InterPro" id="IPR022398">
    <property type="entry name" value="Peptidase_S8_His-AS"/>
</dbReference>
<dbReference type="GO" id="GO:0004252">
    <property type="term" value="F:serine-type endopeptidase activity"/>
    <property type="evidence" value="ECO:0007669"/>
    <property type="project" value="InterPro"/>
</dbReference>
<gene>
    <name evidence="6" type="ORF">IAA55_11450</name>
</gene>
<dbReference type="Proteomes" id="UP000823912">
    <property type="component" value="Unassembled WGS sequence"/>
</dbReference>
<evidence type="ECO:0000256" key="1">
    <source>
        <dbReference type="ARBA" id="ARBA00011073"/>
    </source>
</evidence>
<dbReference type="Gene3D" id="3.40.50.200">
    <property type="entry name" value="Peptidase S8/S53 domain"/>
    <property type="match status" value="1"/>
</dbReference>
<dbReference type="CDD" id="cd07478">
    <property type="entry name" value="Peptidases_S8_CspA-like"/>
    <property type="match status" value="1"/>
</dbReference>
<dbReference type="InterPro" id="IPR034045">
    <property type="entry name" value="Pep_S8_CspA-like"/>
</dbReference>
<feature type="domain" description="Peptidase S8/S53" evidence="5">
    <location>
        <begin position="92"/>
        <end position="296"/>
    </location>
</feature>